<keyword evidence="3" id="KW-0804">Transcription</keyword>
<dbReference type="RefSeq" id="WP_154424749.1">
    <property type="nucleotide sequence ID" value="NZ_VUNN01000004.1"/>
</dbReference>
<dbReference type="SMART" id="SM00342">
    <property type="entry name" value="HTH_ARAC"/>
    <property type="match status" value="1"/>
</dbReference>
<dbReference type="PANTHER" id="PTHR43280">
    <property type="entry name" value="ARAC-FAMILY TRANSCRIPTIONAL REGULATOR"/>
    <property type="match status" value="1"/>
</dbReference>
<dbReference type="GO" id="GO:0003700">
    <property type="term" value="F:DNA-binding transcription factor activity"/>
    <property type="evidence" value="ECO:0007669"/>
    <property type="project" value="InterPro"/>
</dbReference>
<accession>A0A7X2PBK7</accession>
<evidence type="ECO:0000313" key="5">
    <source>
        <dbReference type="EMBL" id="MSU05847.1"/>
    </source>
</evidence>
<dbReference type="PANTHER" id="PTHR43280:SF2">
    <property type="entry name" value="HTH-TYPE TRANSCRIPTIONAL REGULATOR EXSA"/>
    <property type="match status" value="1"/>
</dbReference>
<dbReference type="PRINTS" id="PR00032">
    <property type="entry name" value="HTHARAC"/>
</dbReference>
<evidence type="ECO:0000256" key="2">
    <source>
        <dbReference type="ARBA" id="ARBA00023125"/>
    </source>
</evidence>
<dbReference type="Proteomes" id="UP000460549">
    <property type="component" value="Unassembled WGS sequence"/>
</dbReference>
<dbReference type="GO" id="GO:0043565">
    <property type="term" value="F:sequence-specific DNA binding"/>
    <property type="evidence" value="ECO:0007669"/>
    <property type="project" value="InterPro"/>
</dbReference>
<name>A0A7X2PBK7_9SPIO</name>
<gene>
    <name evidence="5" type="ORF">FYJ80_03510</name>
</gene>
<dbReference type="InterPro" id="IPR009057">
    <property type="entry name" value="Homeodomain-like_sf"/>
</dbReference>
<evidence type="ECO:0000256" key="1">
    <source>
        <dbReference type="ARBA" id="ARBA00023015"/>
    </source>
</evidence>
<evidence type="ECO:0000259" key="4">
    <source>
        <dbReference type="PROSITE" id="PS01124"/>
    </source>
</evidence>
<dbReference type="PROSITE" id="PS01124">
    <property type="entry name" value="HTH_ARAC_FAMILY_2"/>
    <property type="match status" value="1"/>
</dbReference>
<dbReference type="SUPFAM" id="SSF46689">
    <property type="entry name" value="Homeodomain-like"/>
    <property type="match status" value="2"/>
</dbReference>
<keyword evidence="2" id="KW-0238">DNA-binding</keyword>
<dbReference type="InterPro" id="IPR018060">
    <property type="entry name" value="HTH_AraC"/>
</dbReference>
<comment type="caution">
    <text evidence="5">The sequence shown here is derived from an EMBL/GenBank/DDBJ whole genome shotgun (WGS) entry which is preliminary data.</text>
</comment>
<dbReference type="Gene3D" id="1.10.10.60">
    <property type="entry name" value="Homeodomain-like"/>
    <property type="match status" value="2"/>
</dbReference>
<dbReference type="InterPro" id="IPR020449">
    <property type="entry name" value="Tscrpt_reg_AraC-type_HTH"/>
</dbReference>
<dbReference type="AlphaFoldDB" id="A0A7X2PBK7"/>
<evidence type="ECO:0000256" key="3">
    <source>
        <dbReference type="ARBA" id="ARBA00023163"/>
    </source>
</evidence>
<protein>
    <submittedName>
        <fullName evidence="5">Helix-turn-helix transcriptional regulator</fullName>
    </submittedName>
</protein>
<reference evidence="5 6" key="1">
    <citation type="submission" date="2019-08" db="EMBL/GenBank/DDBJ databases">
        <title>In-depth cultivation of the pig gut microbiome towards novel bacterial diversity and tailored functional studies.</title>
        <authorList>
            <person name="Wylensek D."/>
            <person name="Hitch T.C.A."/>
            <person name="Clavel T."/>
        </authorList>
    </citation>
    <scope>NUCLEOTIDE SEQUENCE [LARGE SCALE GENOMIC DNA]</scope>
    <source>
        <strain evidence="5 6">NM-380-WT-3C1</strain>
    </source>
</reference>
<evidence type="ECO:0000313" key="6">
    <source>
        <dbReference type="Proteomes" id="UP000460549"/>
    </source>
</evidence>
<keyword evidence="1" id="KW-0805">Transcription regulation</keyword>
<dbReference type="Pfam" id="PF12833">
    <property type="entry name" value="HTH_18"/>
    <property type="match status" value="1"/>
</dbReference>
<feature type="domain" description="HTH araC/xylS-type" evidence="4">
    <location>
        <begin position="168"/>
        <end position="265"/>
    </location>
</feature>
<sequence length="270" mass="31197">MFSIAHLTTSELMPLHLKGKRFRILFNIGGEVSVIFNHKVVQFPKYAILLMDQNDSLQMKFSEKLDRFELSCSVDSIMIASDDNTNLMKCFLEKKYANEIFICPSEEESLLLLSLFSKLESLTDSDEYGSSLYKKLLFTECLLRINIIFNKSSTILSKSNLTLSETLQKIIDYIRSDYWDEITLDSLSIKFRISKNNLCSLFAENLGCSPIQFLINYRLTIAQDLLKTKITTEEVCGEVGFNNYSHFSRTFKKHVGLSPKQYQKKYNLNN</sequence>
<organism evidence="5 6">
    <name type="scientific">Bullifex porci</name>
    <dbReference type="NCBI Taxonomy" id="2606638"/>
    <lineage>
        <taxon>Bacteria</taxon>
        <taxon>Pseudomonadati</taxon>
        <taxon>Spirochaetota</taxon>
        <taxon>Spirochaetia</taxon>
        <taxon>Spirochaetales</taxon>
        <taxon>Spirochaetaceae</taxon>
        <taxon>Bullifex</taxon>
    </lineage>
</organism>
<keyword evidence="6" id="KW-1185">Reference proteome</keyword>
<proteinExistence type="predicted"/>
<dbReference type="EMBL" id="VUNN01000004">
    <property type="protein sequence ID" value="MSU05847.1"/>
    <property type="molecule type" value="Genomic_DNA"/>
</dbReference>